<dbReference type="Gene3D" id="1.10.510.10">
    <property type="entry name" value="Transferase(Phosphotransferase) domain 1"/>
    <property type="match status" value="1"/>
</dbReference>
<dbReference type="GO" id="GO:0005737">
    <property type="term" value="C:cytoplasm"/>
    <property type="evidence" value="ECO:0007669"/>
    <property type="project" value="TreeGrafter"/>
</dbReference>
<feature type="active site" description="Proton acceptor" evidence="1">
    <location>
        <position position="71"/>
    </location>
</feature>
<feature type="non-terminal residue" evidence="5">
    <location>
        <position position="269"/>
    </location>
</feature>
<dbReference type="Pfam" id="PF07714">
    <property type="entry name" value="PK_Tyr_Ser-Thr"/>
    <property type="match status" value="1"/>
</dbReference>
<gene>
    <name evidence="5" type="ORF">GLOIN_2v1684136</name>
</gene>
<evidence type="ECO:0000256" key="3">
    <source>
        <dbReference type="SAM" id="MobiDB-lite"/>
    </source>
</evidence>
<evidence type="ECO:0000256" key="1">
    <source>
        <dbReference type="PIRSR" id="PIRSR000615-1"/>
    </source>
</evidence>
<dbReference type="InterPro" id="IPR011009">
    <property type="entry name" value="Kinase-like_dom_sf"/>
</dbReference>
<accession>A0A2P4PE73</accession>
<dbReference type="GO" id="GO:0004672">
    <property type="term" value="F:protein kinase activity"/>
    <property type="evidence" value="ECO:0007669"/>
    <property type="project" value="InterPro"/>
</dbReference>
<dbReference type="PROSITE" id="PS50011">
    <property type="entry name" value="PROTEIN_KINASE_DOM"/>
    <property type="match status" value="1"/>
</dbReference>
<dbReference type="GO" id="GO:0005524">
    <property type="term" value="F:ATP binding"/>
    <property type="evidence" value="ECO:0007669"/>
    <property type="project" value="InterPro"/>
</dbReference>
<dbReference type="EMBL" id="AUPC02000260">
    <property type="protein sequence ID" value="POG63671.1"/>
    <property type="molecule type" value="Genomic_DNA"/>
</dbReference>
<dbReference type="InterPro" id="IPR001245">
    <property type="entry name" value="Ser-Thr/Tyr_kinase_cat_dom"/>
</dbReference>
<feature type="binding site" evidence="2">
    <location>
        <position position="88"/>
    </location>
    <ligand>
        <name>Mg(2+)</name>
        <dbReference type="ChEBI" id="CHEBI:18420"/>
    </ligand>
</feature>
<dbReference type="InterPro" id="IPR000719">
    <property type="entry name" value="Prot_kinase_dom"/>
</dbReference>
<proteinExistence type="predicted"/>
<sequence>NNHSVSKYFGITQDPITKDMIIIMPYYSSGDLIHYLSNNFYNINWWTKLSRLFYIIYGLIEIHRAKIIHRDLHSGNIFFDKNFAYIGDLGISRSATESNNDNEKYGIIPYMAPEIFQEQKYTEASDIYSFGMIMWEFMTGRRPFWEEIHDIELIIKICDGLRPPIVTNAPEGYIELMKGCWHSDPAKRPTVDNIFGEIDKMWVNERPLSCMIQSAMSLRSSRSQSIPIIHFIIIRKITYYDKRKFEDDSVEDSNDQSIKRRKFLESENS</sequence>
<dbReference type="VEuPathDB" id="FungiDB:RhiirFUN_017674"/>
<dbReference type="Proteomes" id="UP000018888">
    <property type="component" value="Unassembled WGS sequence"/>
</dbReference>
<dbReference type="PANTHER" id="PTHR23257:SF963">
    <property type="entry name" value="AT08303P"/>
    <property type="match status" value="1"/>
</dbReference>
<dbReference type="GO" id="GO:0007165">
    <property type="term" value="P:signal transduction"/>
    <property type="evidence" value="ECO:0007669"/>
    <property type="project" value="TreeGrafter"/>
</dbReference>
<feature type="binding site" evidence="2">
    <location>
        <position position="76"/>
    </location>
    <ligand>
        <name>Mg(2+)</name>
        <dbReference type="ChEBI" id="CHEBI:18420"/>
    </ligand>
</feature>
<evidence type="ECO:0000256" key="2">
    <source>
        <dbReference type="PIRSR" id="PIRSR000615-3"/>
    </source>
</evidence>
<keyword evidence="6" id="KW-1185">Reference proteome</keyword>
<name>A0A2P4PE73_RHIID</name>
<feature type="domain" description="Protein kinase" evidence="4">
    <location>
        <begin position="1"/>
        <end position="203"/>
    </location>
</feature>
<feature type="region of interest" description="Disordered" evidence="3">
    <location>
        <begin position="249"/>
        <end position="269"/>
    </location>
</feature>
<dbReference type="PANTHER" id="PTHR23257">
    <property type="entry name" value="SERINE-THREONINE PROTEIN KINASE"/>
    <property type="match status" value="1"/>
</dbReference>
<dbReference type="PRINTS" id="PR00109">
    <property type="entry name" value="TYRKINASE"/>
</dbReference>
<reference evidence="5 6" key="2">
    <citation type="journal article" date="2018" name="New Phytol.">
        <title>High intraspecific genome diversity in the model arbuscular mycorrhizal symbiont Rhizophagus irregularis.</title>
        <authorList>
            <person name="Chen E.C.H."/>
            <person name="Morin E."/>
            <person name="Beaudet D."/>
            <person name="Noel J."/>
            <person name="Yildirir G."/>
            <person name="Ndikumana S."/>
            <person name="Charron P."/>
            <person name="St-Onge C."/>
            <person name="Giorgi J."/>
            <person name="Kruger M."/>
            <person name="Marton T."/>
            <person name="Ropars J."/>
            <person name="Grigoriev I.V."/>
            <person name="Hainaut M."/>
            <person name="Henrissat B."/>
            <person name="Roux C."/>
            <person name="Martin F."/>
            <person name="Corradi N."/>
        </authorList>
    </citation>
    <scope>NUCLEOTIDE SEQUENCE [LARGE SCALE GENOMIC DNA]</scope>
    <source>
        <strain evidence="5 6">DAOM 197198</strain>
    </source>
</reference>
<dbReference type="AlphaFoldDB" id="A0A2P4PE73"/>
<dbReference type="GO" id="GO:0046872">
    <property type="term" value="F:metal ion binding"/>
    <property type="evidence" value="ECO:0007669"/>
    <property type="project" value="UniProtKB-KW"/>
</dbReference>
<keyword evidence="2" id="KW-0479">Metal-binding</keyword>
<reference evidence="5 6" key="1">
    <citation type="journal article" date="2013" name="Proc. Natl. Acad. Sci. U.S.A.">
        <title>Genome of an arbuscular mycorrhizal fungus provides insight into the oldest plant symbiosis.</title>
        <authorList>
            <person name="Tisserant E."/>
            <person name="Malbreil M."/>
            <person name="Kuo A."/>
            <person name="Kohler A."/>
            <person name="Symeonidi A."/>
            <person name="Balestrini R."/>
            <person name="Charron P."/>
            <person name="Duensing N."/>
            <person name="Frei Dit Frey N."/>
            <person name="Gianinazzi-Pearson V."/>
            <person name="Gilbert L.B."/>
            <person name="Handa Y."/>
            <person name="Herr J.R."/>
            <person name="Hijri M."/>
            <person name="Koul R."/>
            <person name="Kawaguchi M."/>
            <person name="Krajinski F."/>
            <person name="Lammers P.J."/>
            <person name="Masclaux F.G."/>
            <person name="Murat C."/>
            <person name="Morin E."/>
            <person name="Ndikumana S."/>
            <person name="Pagni M."/>
            <person name="Petitpierre D."/>
            <person name="Requena N."/>
            <person name="Rosikiewicz P."/>
            <person name="Riley R."/>
            <person name="Saito K."/>
            <person name="San Clemente H."/>
            <person name="Shapiro H."/>
            <person name="van Tuinen D."/>
            <person name="Becard G."/>
            <person name="Bonfante P."/>
            <person name="Paszkowski U."/>
            <person name="Shachar-Hill Y.Y."/>
            <person name="Tuskan G.A."/>
            <person name="Young P.W."/>
            <person name="Sanders I.R."/>
            <person name="Henrissat B."/>
            <person name="Rensing S.A."/>
            <person name="Grigoriev I.V."/>
            <person name="Corradi N."/>
            <person name="Roux C."/>
            <person name="Martin F."/>
        </authorList>
    </citation>
    <scope>NUCLEOTIDE SEQUENCE [LARGE SCALE GENOMIC DNA]</scope>
    <source>
        <strain evidence="5 6">DAOM 197198</strain>
    </source>
</reference>
<protein>
    <submittedName>
        <fullName evidence="5">Kinase-like domain-containing protein</fullName>
    </submittedName>
</protein>
<evidence type="ECO:0000259" key="4">
    <source>
        <dbReference type="PROSITE" id="PS50011"/>
    </source>
</evidence>
<evidence type="ECO:0000313" key="5">
    <source>
        <dbReference type="EMBL" id="POG63671.1"/>
    </source>
</evidence>
<feature type="non-terminal residue" evidence="5">
    <location>
        <position position="1"/>
    </location>
</feature>
<organism evidence="5 6">
    <name type="scientific">Rhizophagus irregularis (strain DAOM 181602 / DAOM 197198 / MUCL 43194)</name>
    <name type="common">Arbuscular mycorrhizal fungus</name>
    <name type="synonym">Glomus intraradices</name>
    <dbReference type="NCBI Taxonomy" id="747089"/>
    <lineage>
        <taxon>Eukaryota</taxon>
        <taxon>Fungi</taxon>
        <taxon>Fungi incertae sedis</taxon>
        <taxon>Mucoromycota</taxon>
        <taxon>Glomeromycotina</taxon>
        <taxon>Glomeromycetes</taxon>
        <taxon>Glomerales</taxon>
        <taxon>Glomeraceae</taxon>
        <taxon>Rhizophagus</taxon>
    </lineage>
</organism>
<comment type="caution">
    <text evidence="5">The sequence shown here is derived from an EMBL/GenBank/DDBJ whole genome shotgun (WGS) entry which is preliminary data.</text>
</comment>
<keyword evidence="2" id="KW-0460">Magnesium</keyword>
<evidence type="ECO:0000313" key="6">
    <source>
        <dbReference type="Proteomes" id="UP000018888"/>
    </source>
</evidence>
<dbReference type="InterPro" id="IPR050167">
    <property type="entry name" value="Ser_Thr_protein_kinase"/>
</dbReference>
<dbReference type="SUPFAM" id="SSF56112">
    <property type="entry name" value="Protein kinase-like (PK-like)"/>
    <property type="match status" value="1"/>
</dbReference>